<keyword evidence="1" id="KW-0472">Membrane</keyword>
<protein>
    <recommendedName>
        <fullName evidence="2">MacB-like periplasmic core domain-containing protein</fullName>
    </recommendedName>
</protein>
<feature type="domain" description="MacB-like periplasmic core" evidence="2">
    <location>
        <begin position="24"/>
        <end position="239"/>
    </location>
</feature>
<dbReference type="AlphaFoldDB" id="A0A382K7D3"/>
<sequence>MSRFPFIRIIQVGFKSLRLHKLRSMLTMLGMIIGVWAVITLVAIGEGASHDAQEAIKSLGAKNVIIRSIKPPSMRTQMHGNWESFFRRWMAVYGLRRNDAVRIEKTVPGVKRVLPMLTKRMNAVHGPREVDCQLIGTFPYYPEFTQAKMVVGQFLNEEEETSKVSSCVISLELAKRLFAGHNPLMEKIVVRGYESSQVFQVKGVLEERADVEKLPQLPDSMGQTIAANVYVPLSTFNALYGVKNVDR</sequence>
<proteinExistence type="predicted"/>
<evidence type="ECO:0000256" key="1">
    <source>
        <dbReference type="SAM" id="Phobius"/>
    </source>
</evidence>
<dbReference type="PANTHER" id="PTHR30572:SF4">
    <property type="entry name" value="ABC TRANSPORTER PERMEASE YTRF"/>
    <property type="match status" value="1"/>
</dbReference>
<dbReference type="InterPro" id="IPR050250">
    <property type="entry name" value="Macrolide_Exporter_MacB"/>
</dbReference>
<feature type="transmembrane region" description="Helical" evidence="1">
    <location>
        <begin position="25"/>
        <end position="44"/>
    </location>
</feature>
<dbReference type="EMBL" id="UINC01079135">
    <property type="protein sequence ID" value="SVC20854.1"/>
    <property type="molecule type" value="Genomic_DNA"/>
</dbReference>
<reference evidence="3" key="1">
    <citation type="submission" date="2018-05" db="EMBL/GenBank/DDBJ databases">
        <authorList>
            <person name="Lanie J.A."/>
            <person name="Ng W.-L."/>
            <person name="Kazmierczak K.M."/>
            <person name="Andrzejewski T.M."/>
            <person name="Davidsen T.M."/>
            <person name="Wayne K.J."/>
            <person name="Tettelin H."/>
            <person name="Glass J.I."/>
            <person name="Rusch D."/>
            <person name="Podicherti R."/>
            <person name="Tsui H.-C.T."/>
            <person name="Winkler M.E."/>
        </authorList>
    </citation>
    <scope>NUCLEOTIDE SEQUENCE</scope>
</reference>
<dbReference type="GO" id="GO:0005886">
    <property type="term" value="C:plasma membrane"/>
    <property type="evidence" value="ECO:0007669"/>
    <property type="project" value="TreeGrafter"/>
</dbReference>
<dbReference type="InterPro" id="IPR025857">
    <property type="entry name" value="MacB_PCD"/>
</dbReference>
<feature type="non-terminal residue" evidence="3">
    <location>
        <position position="247"/>
    </location>
</feature>
<gene>
    <name evidence="3" type="ORF">METZ01_LOCUS273708</name>
</gene>
<dbReference type="GO" id="GO:0022857">
    <property type="term" value="F:transmembrane transporter activity"/>
    <property type="evidence" value="ECO:0007669"/>
    <property type="project" value="TreeGrafter"/>
</dbReference>
<evidence type="ECO:0000313" key="3">
    <source>
        <dbReference type="EMBL" id="SVC20854.1"/>
    </source>
</evidence>
<dbReference type="PANTHER" id="PTHR30572">
    <property type="entry name" value="MEMBRANE COMPONENT OF TRANSPORTER-RELATED"/>
    <property type="match status" value="1"/>
</dbReference>
<organism evidence="3">
    <name type="scientific">marine metagenome</name>
    <dbReference type="NCBI Taxonomy" id="408172"/>
    <lineage>
        <taxon>unclassified sequences</taxon>
        <taxon>metagenomes</taxon>
        <taxon>ecological metagenomes</taxon>
    </lineage>
</organism>
<dbReference type="Pfam" id="PF12704">
    <property type="entry name" value="MacB_PCD"/>
    <property type="match status" value="1"/>
</dbReference>
<accession>A0A382K7D3</accession>
<evidence type="ECO:0000259" key="2">
    <source>
        <dbReference type="Pfam" id="PF12704"/>
    </source>
</evidence>
<name>A0A382K7D3_9ZZZZ</name>
<keyword evidence="1" id="KW-1133">Transmembrane helix</keyword>
<keyword evidence="1" id="KW-0812">Transmembrane</keyword>